<evidence type="ECO:0000313" key="1">
    <source>
        <dbReference type="EMBL" id="GKV35262.1"/>
    </source>
</evidence>
<evidence type="ECO:0000313" key="2">
    <source>
        <dbReference type="Proteomes" id="UP001054252"/>
    </source>
</evidence>
<reference evidence="1 2" key="1">
    <citation type="journal article" date="2021" name="Commun. Biol.">
        <title>The genome of Shorea leprosula (Dipterocarpaceae) highlights the ecological relevance of drought in aseasonal tropical rainforests.</title>
        <authorList>
            <person name="Ng K.K.S."/>
            <person name="Kobayashi M.J."/>
            <person name="Fawcett J.A."/>
            <person name="Hatakeyama M."/>
            <person name="Paape T."/>
            <person name="Ng C.H."/>
            <person name="Ang C.C."/>
            <person name="Tnah L.H."/>
            <person name="Lee C.T."/>
            <person name="Nishiyama T."/>
            <person name="Sese J."/>
            <person name="O'Brien M.J."/>
            <person name="Copetti D."/>
            <person name="Mohd Noor M.I."/>
            <person name="Ong R.C."/>
            <person name="Putra M."/>
            <person name="Sireger I.Z."/>
            <person name="Indrioko S."/>
            <person name="Kosugi Y."/>
            <person name="Izuno A."/>
            <person name="Isagi Y."/>
            <person name="Lee S.L."/>
            <person name="Shimizu K.K."/>
        </authorList>
    </citation>
    <scope>NUCLEOTIDE SEQUENCE [LARGE SCALE GENOMIC DNA]</scope>
    <source>
        <strain evidence="1">214</strain>
    </source>
</reference>
<accession>A0AAV5LEX7</accession>
<dbReference type="EMBL" id="BPVZ01000110">
    <property type="protein sequence ID" value="GKV35262.1"/>
    <property type="molecule type" value="Genomic_DNA"/>
</dbReference>
<keyword evidence="2" id="KW-1185">Reference proteome</keyword>
<name>A0AAV5LEX7_9ROSI</name>
<sequence length="118" mass="13962">MGTWINGSWQWKLSRKRQLRPWEEEMETELLETIRTAHPTQNKEDQWCWQLETSGKYTTKSAYAQLLKGDNRPAGEFKRMWKASIPPKFKLDLFTGQKILQEWMGSLYKIGAKTQPNV</sequence>
<dbReference type="Proteomes" id="UP001054252">
    <property type="component" value="Unassembled WGS sequence"/>
</dbReference>
<organism evidence="1 2">
    <name type="scientific">Rubroshorea leprosula</name>
    <dbReference type="NCBI Taxonomy" id="152421"/>
    <lineage>
        <taxon>Eukaryota</taxon>
        <taxon>Viridiplantae</taxon>
        <taxon>Streptophyta</taxon>
        <taxon>Embryophyta</taxon>
        <taxon>Tracheophyta</taxon>
        <taxon>Spermatophyta</taxon>
        <taxon>Magnoliopsida</taxon>
        <taxon>eudicotyledons</taxon>
        <taxon>Gunneridae</taxon>
        <taxon>Pentapetalae</taxon>
        <taxon>rosids</taxon>
        <taxon>malvids</taxon>
        <taxon>Malvales</taxon>
        <taxon>Dipterocarpaceae</taxon>
        <taxon>Rubroshorea</taxon>
    </lineage>
</organism>
<comment type="caution">
    <text evidence="1">The sequence shown here is derived from an EMBL/GenBank/DDBJ whole genome shotgun (WGS) entry which is preliminary data.</text>
</comment>
<dbReference type="AlphaFoldDB" id="A0AAV5LEX7"/>
<proteinExistence type="predicted"/>
<gene>
    <name evidence="1" type="ORF">SLEP1_g43563</name>
</gene>
<protein>
    <submittedName>
        <fullName evidence="1">Uncharacterized protein</fullName>
    </submittedName>
</protein>